<dbReference type="GO" id="GO:0000049">
    <property type="term" value="F:tRNA binding"/>
    <property type="evidence" value="ECO:0007669"/>
    <property type="project" value="InterPro"/>
</dbReference>
<dbReference type="PANTHER" id="PTHR42765">
    <property type="entry name" value="SOLEUCYL-TRNA SYNTHETASE"/>
    <property type="match status" value="1"/>
</dbReference>
<keyword evidence="5 11" id="KW-0547">Nucleotide-binding</keyword>
<dbReference type="EC" id="6.1.1.5" evidence="11"/>
<dbReference type="GO" id="GO:0008270">
    <property type="term" value="F:zinc ion binding"/>
    <property type="evidence" value="ECO:0007669"/>
    <property type="project" value="UniProtKB-UniRule"/>
</dbReference>
<dbReference type="InterPro" id="IPR013155">
    <property type="entry name" value="M/V/L/I-tRNA-synth_anticd-bd"/>
</dbReference>
<comment type="domain">
    <text evidence="11">IleRS has two distinct active sites: one for aminoacylation and one for editing. The misactivated valine is translocated from the active site to the editing site, which sterically excludes the correctly activated isoleucine. The single editing site contains two valyl binding pockets, one specific for each substrate (Val-AMP or Val-tRNA(Ile)).</text>
</comment>
<comment type="subunit">
    <text evidence="11">Monomer.</text>
</comment>
<dbReference type="HOGENOM" id="CLU_001493_7_0_0"/>
<dbReference type="InterPro" id="IPR014729">
    <property type="entry name" value="Rossmann-like_a/b/a_fold"/>
</dbReference>
<evidence type="ECO:0000256" key="4">
    <source>
        <dbReference type="ARBA" id="ARBA00022723"/>
    </source>
</evidence>
<feature type="binding site" evidence="11">
    <location>
        <position position="910"/>
    </location>
    <ligand>
        <name>Zn(2+)</name>
        <dbReference type="ChEBI" id="CHEBI:29105"/>
    </ligand>
</feature>
<dbReference type="Pfam" id="PF00133">
    <property type="entry name" value="tRNA-synt_1"/>
    <property type="match status" value="1"/>
</dbReference>
<dbReference type="CDD" id="cd00818">
    <property type="entry name" value="IleRS_core"/>
    <property type="match status" value="1"/>
</dbReference>
<dbReference type="HAMAP" id="MF_02002">
    <property type="entry name" value="Ile_tRNA_synth_type1"/>
    <property type="match status" value="1"/>
</dbReference>
<gene>
    <name evidence="11 15" type="primary">ileS</name>
    <name evidence="15" type="ORF">DTL3_1836</name>
</gene>
<dbReference type="FunFam" id="3.40.50.620:FF:000152">
    <property type="entry name" value="Isoleucine--tRNA ligase"/>
    <property type="match status" value="1"/>
</dbReference>
<proteinExistence type="inferred from homology"/>
<dbReference type="KEGG" id="dtn:DTL3_1836"/>
<keyword evidence="7 11" id="KW-0648">Protein biosynthesis</keyword>
<feature type="binding site" evidence="11">
    <location>
        <position position="890"/>
    </location>
    <ligand>
        <name>Zn(2+)</name>
        <dbReference type="ChEBI" id="CHEBI:29105"/>
    </ligand>
</feature>
<dbReference type="PANTHER" id="PTHR42765:SF1">
    <property type="entry name" value="ISOLEUCINE--TRNA LIGASE, MITOCHONDRIAL"/>
    <property type="match status" value="1"/>
</dbReference>
<feature type="binding site" evidence="11">
    <location>
        <position position="887"/>
    </location>
    <ligand>
        <name>Zn(2+)</name>
        <dbReference type="ChEBI" id="CHEBI:29105"/>
    </ligand>
</feature>
<dbReference type="Gene3D" id="2.170.220.10">
    <property type="match status" value="1"/>
</dbReference>
<feature type="binding site" evidence="11">
    <location>
        <position position="907"/>
    </location>
    <ligand>
        <name>Zn(2+)</name>
        <dbReference type="ChEBI" id="CHEBI:29105"/>
    </ligand>
</feature>
<accession>A0A0C7P0P1</accession>
<keyword evidence="8 11" id="KW-0030">Aminoacyl-tRNA synthetase</keyword>
<evidence type="ECO:0000256" key="5">
    <source>
        <dbReference type="ARBA" id="ARBA00022741"/>
    </source>
</evidence>
<dbReference type="PATRIC" id="fig|1006576.9.peg.1828"/>
<evidence type="ECO:0000259" key="12">
    <source>
        <dbReference type="Pfam" id="PF00133"/>
    </source>
</evidence>
<keyword evidence="3 11" id="KW-0436">Ligase</keyword>
<evidence type="ECO:0000256" key="8">
    <source>
        <dbReference type="ARBA" id="ARBA00023146"/>
    </source>
</evidence>
<feature type="binding site" evidence="11">
    <location>
        <position position="552"/>
    </location>
    <ligand>
        <name>L-isoleucyl-5'-AMP</name>
        <dbReference type="ChEBI" id="CHEBI:178002"/>
    </ligand>
</feature>
<evidence type="ECO:0000256" key="1">
    <source>
        <dbReference type="ARBA" id="ARBA00006887"/>
    </source>
</evidence>
<dbReference type="Gene3D" id="3.90.740.10">
    <property type="entry name" value="Valyl/Leucyl/Isoleucyl-tRNA synthetase, editing domain"/>
    <property type="match status" value="1"/>
</dbReference>
<organism evidence="15 16">
    <name type="scientific">Defluviitoga tunisiensis</name>
    <dbReference type="NCBI Taxonomy" id="1006576"/>
    <lineage>
        <taxon>Bacteria</taxon>
        <taxon>Thermotogati</taxon>
        <taxon>Thermotogota</taxon>
        <taxon>Thermotogae</taxon>
        <taxon>Petrotogales</taxon>
        <taxon>Petrotogaceae</taxon>
        <taxon>Defluviitoga</taxon>
    </lineage>
</organism>
<dbReference type="InterPro" id="IPR023585">
    <property type="entry name" value="Ile-tRNA-ligase_type1"/>
</dbReference>
<dbReference type="InterPro" id="IPR009080">
    <property type="entry name" value="tRNAsynth_Ia_anticodon-bd"/>
</dbReference>
<dbReference type="SUPFAM" id="SSF47323">
    <property type="entry name" value="Anticodon-binding domain of a subclass of class I aminoacyl-tRNA synthetases"/>
    <property type="match status" value="1"/>
</dbReference>
<comment type="subcellular location">
    <subcellularLocation>
        <location evidence="11">Cytoplasm</location>
    </subcellularLocation>
</comment>
<keyword evidence="16" id="KW-1185">Reference proteome</keyword>
<comment type="similarity">
    <text evidence="1 11">Belongs to the class-I aminoacyl-tRNA synthetase family. IleS type 1 subfamily.</text>
</comment>
<evidence type="ECO:0000256" key="7">
    <source>
        <dbReference type="ARBA" id="ARBA00022917"/>
    </source>
</evidence>
<dbReference type="RefSeq" id="WP_045088443.1">
    <property type="nucleotide sequence ID" value="NZ_LN824141.1"/>
</dbReference>
<dbReference type="STRING" id="1006576.DTL3_1836"/>
<dbReference type="GO" id="GO:0005524">
    <property type="term" value="F:ATP binding"/>
    <property type="evidence" value="ECO:0007669"/>
    <property type="project" value="UniProtKB-UniRule"/>
</dbReference>
<dbReference type="InterPro" id="IPR010663">
    <property type="entry name" value="Znf_FPG/IleRS"/>
</dbReference>
<dbReference type="GO" id="GO:0005829">
    <property type="term" value="C:cytosol"/>
    <property type="evidence" value="ECO:0007669"/>
    <property type="project" value="TreeGrafter"/>
</dbReference>
<sequence length="919" mass="106599">MNYKDTINLPKTDFKMKANLKSLEPTILEKWEDIDVANYLMENRKDAEKYILHDGPPYANGDIHLGTALNKVLKDIVIKYKTLRGYNSPYVPGWDTHGLPIEHSVTTKLGDKAKELDKLEIRKICEEFAMKYVDIQKESFKRLGVIGFWEDPYLTLKPEYEAKVLEVLKSLVETGNVYRGKKPIYWCTECETALAEAEVEYHDHKSDSIYVKFPMKEEKDTYIVIWTTTPWTLPANVAIAVHPDFEYAKVKVDGEYWILAKELITKTLEQTHIQQYNIIETFKGQKLEGKKAVHPFMNRDSLIVLADYVTLDEGTGCVHTAPGHGVDDYKTGLKYNLPIISPVDDRGYFTKEAGKYAGLKIWDANEVIISDLKESNFLLASGKMVHSYPHCWRCKNPIIFRATEQWFIDLEKNNYREKVLEQIKQVNWIPKWGENRITSMVKERPDWVISRQRAWGIPIPAVRCEQCGDLILSVETLDSVIDIVRNYGSNAWFEKDIKDLLPKNFVCPKCGGSIFSKQEDILDVWIDSGSSFEAVVNTREELKKFPADLYLEGSDQHRGWFQSSIFLSVAKHGKAPYKAVLTHGFIKDEDGRKMSKSLGNVINPRDVIDKYGADILRLWVASSDYTMDIKISDNILQQQVEIYRKLRNTLRFLLGNIYDFDPQKDCVEYEEMYEIDKWAMLKLHKLIKDVTAAYDNYEFYKVHYLINNFCTIDMSSIYLDIIKDRIYVEGKKSKLRRSAQTVLYEALIALTKMMAPIISFTAEEVYDYLPTSEKKYKTVFVEQWPEYNEKYLEPKLEEKWEVILSLREDVLKALEEKRKEKLIGNSLDAKVILDIHDQDLKKFLTDFDESFLADIFIVSQCEIGSVDEGFDGKKAKIKIVQAIGKKCERCWKIDPQTGKDEKYPDVCPRCAKVLRAEEY</sequence>
<dbReference type="SUPFAM" id="SSF52374">
    <property type="entry name" value="Nucleotidylyl transferase"/>
    <property type="match status" value="1"/>
</dbReference>
<dbReference type="Gene3D" id="3.40.50.620">
    <property type="entry name" value="HUPs"/>
    <property type="match status" value="2"/>
</dbReference>
<feature type="domain" description="Methionyl/Valyl/Leucyl/Isoleucyl-tRNA synthetase anticodon-binding" evidence="14">
    <location>
        <begin position="676"/>
        <end position="832"/>
    </location>
</feature>
<dbReference type="EMBL" id="LN824141">
    <property type="protein sequence ID" value="CEP79118.1"/>
    <property type="molecule type" value="Genomic_DNA"/>
</dbReference>
<evidence type="ECO:0000256" key="9">
    <source>
        <dbReference type="ARBA" id="ARBA00025217"/>
    </source>
</evidence>
<dbReference type="PROSITE" id="PS00178">
    <property type="entry name" value="AA_TRNA_LIGASE_I"/>
    <property type="match status" value="1"/>
</dbReference>
<feature type="short sequence motif" description="'KMSKS' region" evidence="11">
    <location>
        <begin position="593"/>
        <end position="597"/>
    </location>
</feature>
<dbReference type="InterPro" id="IPR033708">
    <property type="entry name" value="Anticodon_Ile_BEm"/>
</dbReference>
<keyword evidence="11" id="KW-0862">Zinc</keyword>
<evidence type="ECO:0000313" key="15">
    <source>
        <dbReference type="EMBL" id="CEP79118.1"/>
    </source>
</evidence>
<comment type="function">
    <text evidence="9 11">Catalyzes the attachment of isoleucine to tRNA(Ile). As IleRS can inadvertently accommodate and process structurally similar amino acids such as valine, to avoid such errors it has two additional distinct tRNA(Ile)-dependent editing activities. One activity is designated as 'pretransfer' editing and involves the hydrolysis of activated Val-AMP. The other activity is designated 'posttransfer' editing and involves deacylation of mischarged Val-tRNA(Ile).</text>
</comment>
<dbReference type="InterPro" id="IPR002301">
    <property type="entry name" value="Ile-tRNA-ligase"/>
</dbReference>
<dbReference type="Proteomes" id="UP000032809">
    <property type="component" value="Chromosome I"/>
</dbReference>
<dbReference type="CDD" id="cd07960">
    <property type="entry name" value="Anticodon_Ia_Ile_BEm"/>
    <property type="match status" value="1"/>
</dbReference>
<name>A0A0C7P0P1_DEFTU</name>
<evidence type="ECO:0000313" key="16">
    <source>
        <dbReference type="Proteomes" id="UP000032809"/>
    </source>
</evidence>
<evidence type="ECO:0000256" key="10">
    <source>
        <dbReference type="ARBA" id="ARBA00048359"/>
    </source>
</evidence>
<dbReference type="Gene3D" id="1.10.10.830">
    <property type="entry name" value="Ile-tRNA synthetase CP2 domain-like"/>
    <property type="match status" value="1"/>
</dbReference>
<dbReference type="InterPro" id="IPR050081">
    <property type="entry name" value="Ile-tRNA_ligase"/>
</dbReference>
<evidence type="ECO:0000256" key="3">
    <source>
        <dbReference type="ARBA" id="ARBA00022598"/>
    </source>
</evidence>
<evidence type="ECO:0000259" key="14">
    <source>
        <dbReference type="Pfam" id="PF08264"/>
    </source>
</evidence>
<evidence type="ECO:0000256" key="2">
    <source>
        <dbReference type="ARBA" id="ARBA00022490"/>
    </source>
</evidence>
<comment type="cofactor">
    <cofactor evidence="11">
        <name>Zn(2+)</name>
        <dbReference type="ChEBI" id="CHEBI:29105"/>
    </cofactor>
    <text evidence="11">Binds 1 zinc ion per subunit.</text>
</comment>
<feature type="domain" description="Aminoacyl-tRNA synthetase class Ia" evidence="12">
    <location>
        <begin position="27"/>
        <end position="632"/>
    </location>
</feature>
<evidence type="ECO:0000259" key="13">
    <source>
        <dbReference type="Pfam" id="PF06827"/>
    </source>
</evidence>
<keyword evidence="4 11" id="KW-0479">Metal-binding</keyword>
<feature type="binding site" evidence="11">
    <location>
        <position position="596"/>
    </location>
    <ligand>
        <name>ATP</name>
        <dbReference type="ChEBI" id="CHEBI:30616"/>
    </ligand>
</feature>
<feature type="short sequence motif" description="'HIGH' region" evidence="11">
    <location>
        <begin position="57"/>
        <end position="67"/>
    </location>
</feature>
<dbReference type="GO" id="GO:0004822">
    <property type="term" value="F:isoleucine-tRNA ligase activity"/>
    <property type="evidence" value="ECO:0007669"/>
    <property type="project" value="UniProtKB-UniRule"/>
</dbReference>
<dbReference type="SUPFAM" id="SSF50677">
    <property type="entry name" value="ValRS/IleRS/LeuRS editing domain"/>
    <property type="match status" value="1"/>
</dbReference>
<dbReference type="NCBIfam" id="TIGR00392">
    <property type="entry name" value="ileS"/>
    <property type="match status" value="1"/>
</dbReference>
<dbReference type="InterPro" id="IPR009008">
    <property type="entry name" value="Val/Leu/Ile-tRNA-synth_edit"/>
</dbReference>
<evidence type="ECO:0000256" key="11">
    <source>
        <dbReference type="HAMAP-Rule" id="MF_02002"/>
    </source>
</evidence>
<comment type="catalytic activity">
    <reaction evidence="10 11">
        <text>tRNA(Ile) + L-isoleucine + ATP = L-isoleucyl-tRNA(Ile) + AMP + diphosphate</text>
        <dbReference type="Rhea" id="RHEA:11060"/>
        <dbReference type="Rhea" id="RHEA-COMP:9666"/>
        <dbReference type="Rhea" id="RHEA-COMP:9695"/>
        <dbReference type="ChEBI" id="CHEBI:30616"/>
        <dbReference type="ChEBI" id="CHEBI:33019"/>
        <dbReference type="ChEBI" id="CHEBI:58045"/>
        <dbReference type="ChEBI" id="CHEBI:78442"/>
        <dbReference type="ChEBI" id="CHEBI:78528"/>
        <dbReference type="ChEBI" id="CHEBI:456215"/>
        <dbReference type="EC" id="6.1.1.5"/>
    </reaction>
</comment>
<keyword evidence="6 11" id="KW-0067">ATP-binding</keyword>
<dbReference type="FunFam" id="1.10.730.20:FF:000001">
    <property type="entry name" value="Isoleucine--tRNA ligase"/>
    <property type="match status" value="1"/>
</dbReference>
<dbReference type="OrthoDB" id="9810365at2"/>
<dbReference type="AlphaFoldDB" id="A0A0C7P0P1"/>
<evidence type="ECO:0000256" key="6">
    <source>
        <dbReference type="ARBA" id="ARBA00022840"/>
    </source>
</evidence>
<dbReference type="PRINTS" id="PR00984">
    <property type="entry name" value="TRNASYNTHILE"/>
</dbReference>
<dbReference type="Pfam" id="PF08264">
    <property type="entry name" value="Anticodon_1"/>
    <property type="match status" value="1"/>
</dbReference>
<dbReference type="Pfam" id="PF06827">
    <property type="entry name" value="zf-FPG_IleRS"/>
    <property type="match status" value="1"/>
</dbReference>
<reference evidence="16" key="1">
    <citation type="submission" date="2014-11" db="EMBL/GenBank/DDBJ databases">
        <authorList>
            <person name="Wibberg D."/>
        </authorList>
    </citation>
    <scope>NUCLEOTIDE SEQUENCE [LARGE SCALE GENOMIC DNA]</scope>
    <source>
        <strain evidence="16">L3</strain>
    </source>
</reference>
<protein>
    <recommendedName>
        <fullName evidence="11">Isoleucine--tRNA ligase</fullName>
        <ecNumber evidence="11">6.1.1.5</ecNumber>
    </recommendedName>
    <alternativeName>
        <fullName evidence="11">Isoleucyl-tRNA synthetase</fullName>
        <shortName evidence="11">IleRS</shortName>
    </alternativeName>
</protein>
<dbReference type="GO" id="GO:0006428">
    <property type="term" value="P:isoleucyl-tRNA aminoacylation"/>
    <property type="evidence" value="ECO:0007669"/>
    <property type="project" value="UniProtKB-UniRule"/>
</dbReference>
<dbReference type="Gene3D" id="1.10.730.20">
    <property type="match status" value="1"/>
</dbReference>
<keyword evidence="2 11" id="KW-0963">Cytoplasm</keyword>
<dbReference type="InterPro" id="IPR001412">
    <property type="entry name" value="aa-tRNA-synth_I_CS"/>
</dbReference>
<dbReference type="InterPro" id="IPR002300">
    <property type="entry name" value="aa-tRNA-synth_Ia"/>
</dbReference>
<feature type="domain" description="Zinc finger FPG/IleRS-type" evidence="13">
    <location>
        <begin position="884"/>
        <end position="913"/>
    </location>
</feature>
<dbReference type="GO" id="GO:0002161">
    <property type="term" value="F:aminoacyl-tRNA deacylase activity"/>
    <property type="evidence" value="ECO:0007669"/>
    <property type="project" value="InterPro"/>
</dbReference>